<dbReference type="PANTHER" id="PTHR32401">
    <property type="entry name" value="CONCANAVALIN A-LIKE LECTIN FAMILY PROTEIN"/>
    <property type="match status" value="1"/>
</dbReference>
<protein>
    <recommendedName>
        <fullName evidence="3">Legume lectin domain-containing protein</fullName>
    </recommendedName>
</protein>
<comment type="similarity">
    <text evidence="1">Belongs to the leguminous lectin family.</text>
</comment>
<dbReference type="InterPro" id="IPR050258">
    <property type="entry name" value="Leguminous_Lectin"/>
</dbReference>
<evidence type="ECO:0000256" key="2">
    <source>
        <dbReference type="ARBA" id="ARBA00022734"/>
    </source>
</evidence>
<evidence type="ECO:0000259" key="3">
    <source>
        <dbReference type="Pfam" id="PF00139"/>
    </source>
</evidence>
<feature type="domain" description="Legume lectin" evidence="3">
    <location>
        <begin position="9"/>
        <end position="174"/>
    </location>
</feature>
<dbReference type="Gene3D" id="2.60.120.200">
    <property type="match status" value="1"/>
</dbReference>
<organism evidence="4 5">
    <name type="scientific">Hevea brasiliensis</name>
    <name type="common">Para rubber tree</name>
    <name type="synonym">Siphonia brasiliensis</name>
    <dbReference type="NCBI Taxonomy" id="3981"/>
    <lineage>
        <taxon>Eukaryota</taxon>
        <taxon>Viridiplantae</taxon>
        <taxon>Streptophyta</taxon>
        <taxon>Embryophyta</taxon>
        <taxon>Tracheophyta</taxon>
        <taxon>Spermatophyta</taxon>
        <taxon>Magnoliopsida</taxon>
        <taxon>eudicotyledons</taxon>
        <taxon>Gunneridae</taxon>
        <taxon>Pentapetalae</taxon>
        <taxon>rosids</taxon>
        <taxon>fabids</taxon>
        <taxon>Malpighiales</taxon>
        <taxon>Euphorbiaceae</taxon>
        <taxon>Crotonoideae</taxon>
        <taxon>Micrandreae</taxon>
        <taxon>Hevea</taxon>
    </lineage>
</organism>
<proteinExistence type="inferred from homology"/>
<gene>
    <name evidence="4" type="ORF">P3X46_011337</name>
</gene>
<keyword evidence="5" id="KW-1185">Reference proteome</keyword>
<dbReference type="SUPFAM" id="SSF49899">
    <property type="entry name" value="Concanavalin A-like lectins/glucanases"/>
    <property type="match status" value="1"/>
</dbReference>
<dbReference type="InterPro" id="IPR013320">
    <property type="entry name" value="ConA-like_dom_sf"/>
</dbReference>
<sequence>MLSAHSNYSYSFQSFDKNSNFEITIALYGYVNAVNNVAALQLTRSMSYSAGKIMYKKPIKHVEGKPANFVYFSTHFSFLMSPDNGDGFFFFFTMVSNASNASSFDNSILFGLYLRSKDNNSEIIAVEFETKRDVDLNDNNMGGSTSAKMKNDLSVNMVLNDGRRLSSWIDYELSSWIDYELASKRLDL</sequence>
<evidence type="ECO:0000313" key="5">
    <source>
        <dbReference type="Proteomes" id="UP001174677"/>
    </source>
</evidence>
<accession>A0ABQ9MJB2</accession>
<reference evidence="4" key="1">
    <citation type="journal article" date="2023" name="Plant Biotechnol. J.">
        <title>Chromosome-level wild Hevea brasiliensis genome provides new tools for genomic-assisted breeding and valuable loci to elevate rubber yield.</title>
        <authorList>
            <person name="Cheng H."/>
            <person name="Song X."/>
            <person name="Hu Y."/>
            <person name="Wu T."/>
            <person name="Yang Q."/>
            <person name="An Z."/>
            <person name="Feng S."/>
            <person name="Deng Z."/>
            <person name="Wu W."/>
            <person name="Zeng X."/>
            <person name="Tu M."/>
            <person name="Wang X."/>
            <person name="Huang H."/>
        </authorList>
    </citation>
    <scope>NUCLEOTIDE SEQUENCE</scope>
    <source>
        <strain evidence="4">MT/VB/25A 57/8</strain>
    </source>
</reference>
<keyword evidence="2" id="KW-0430">Lectin</keyword>
<dbReference type="InterPro" id="IPR001220">
    <property type="entry name" value="Legume_lectin_dom"/>
</dbReference>
<evidence type="ECO:0000256" key="1">
    <source>
        <dbReference type="ARBA" id="ARBA00007606"/>
    </source>
</evidence>
<dbReference type="Proteomes" id="UP001174677">
    <property type="component" value="Chromosome 6"/>
</dbReference>
<dbReference type="Pfam" id="PF00139">
    <property type="entry name" value="Lectin_legB"/>
    <property type="match status" value="1"/>
</dbReference>
<dbReference type="EMBL" id="JARPOI010000006">
    <property type="protein sequence ID" value="KAJ9179562.1"/>
    <property type="molecule type" value="Genomic_DNA"/>
</dbReference>
<dbReference type="PANTHER" id="PTHR32401:SF16">
    <property type="entry name" value="CONCANAVALIN A-LIKE LECTIN FAMILY PROTEIN"/>
    <property type="match status" value="1"/>
</dbReference>
<name>A0ABQ9MJB2_HEVBR</name>
<comment type="caution">
    <text evidence="4">The sequence shown here is derived from an EMBL/GenBank/DDBJ whole genome shotgun (WGS) entry which is preliminary data.</text>
</comment>
<evidence type="ECO:0000313" key="4">
    <source>
        <dbReference type="EMBL" id="KAJ9179562.1"/>
    </source>
</evidence>